<dbReference type="SUPFAM" id="SSF55961">
    <property type="entry name" value="Bet v1-like"/>
    <property type="match status" value="1"/>
</dbReference>
<evidence type="ECO:0000313" key="3">
    <source>
        <dbReference type="EMBL" id="OGM64186.1"/>
    </source>
</evidence>
<organism evidence="3 4">
    <name type="scientific">Candidatus Woesebacteria bacterium RIFCSPLOWO2_01_FULL_39_25</name>
    <dbReference type="NCBI Taxonomy" id="1802521"/>
    <lineage>
        <taxon>Bacteria</taxon>
        <taxon>Candidatus Woeseibacteriota</taxon>
    </lineage>
</organism>
<dbReference type="EMBL" id="MGHH01000013">
    <property type="protein sequence ID" value="OGM64186.1"/>
    <property type="molecule type" value="Genomic_DNA"/>
</dbReference>
<evidence type="ECO:0000259" key="2">
    <source>
        <dbReference type="Pfam" id="PF08327"/>
    </source>
</evidence>
<protein>
    <recommendedName>
        <fullName evidence="2">Activator of Hsp90 ATPase homologue 1/2-like C-terminal domain-containing protein</fullName>
    </recommendedName>
</protein>
<dbReference type="Pfam" id="PF08327">
    <property type="entry name" value="AHSA1"/>
    <property type="match status" value="1"/>
</dbReference>
<sequence>MKKEYHIWVPQSEVWNALVNPETIQKWGEGKANMSEKVGVKFSLWDGQIHGTNLEVIPQKKLVQEWYSSDDPDHVTKVTFTLTHKDGCTALYLKHEGVREKNYDSIDKGWDDYYLGEIKKLLEKK</sequence>
<comment type="caution">
    <text evidence="3">The sequence shown here is derived from an EMBL/GenBank/DDBJ whole genome shotgun (WGS) entry which is preliminary data.</text>
</comment>
<feature type="domain" description="Activator of Hsp90 ATPase homologue 1/2-like C-terminal" evidence="2">
    <location>
        <begin position="9"/>
        <end position="123"/>
    </location>
</feature>
<proteinExistence type="inferred from homology"/>
<dbReference type="Gene3D" id="3.30.530.20">
    <property type="match status" value="1"/>
</dbReference>
<dbReference type="STRING" id="1802521.A2893_03270"/>
<comment type="similarity">
    <text evidence="1">Belongs to the AHA1 family.</text>
</comment>
<dbReference type="InterPro" id="IPR023393">
    <property type="entry name" value="START-like_dom_sf"/>
</dbReference>
<name>A0A1F8BJE5_9BACT</name>
<dbReference type="Proteomes" id="UP000176725">
    <property type="component" value="Unassembled WGS sequence"/>
</dbReference>
<dbReference type="AlphaFoldDB" id="A0A1F8BJE5"/>
<accession>A0A1F8BJE5</accession>
<evidence type="ECO:0000256" key="1">
    <source>
        <dbReference type="ARBA" id="ARBA00006817"/>
    </source>
</evidence>
<reference evidence="3 4" key="1">
    <citation type="journal article" date="2016" name="Nat. Commun.">
        <title>Thousands of microbial genomes shed light on interconnected biogeochemical processes in an aquifer system.</title>
        <authorList>
            <person name="Anantharaman K."/>
            <person name="Brown C.T."/>
            <person name="Hug L.A."/>
            <person name="Sharon I."/>
            <person name="Castelle C.J."/>
            <person name="Probst A.J."/>
            <person name="Thomas B.C."/>
            <person name="Singh A."/>
            <person name="Wilkins M.J."/>
            <person name="Karaoz U."/>
            <person name="Brodie E.L."/>
            <person name="Williams K.H."/>
            <person name="Hubbard S.S."/>
            <person name="Banfield J.F."/>
        </authorList>
    </citation>
    <scope>NUCLEOTIDE SEQUENCE [LARGE SCALE GENOMIC DNA]</scope>
</reference>
<gene>
    <name evidence="3" type="ORF">A2893_03270</name>
</gene>
<dbReference type="InterPro" id="IPR013538">
    <property type="entry name" value="ASHA1/2-like_C"/>
</dbReference>
<evidence type="ECO:0000313" key="4">
    <source>
        <dbReference type="Proteomes" id="UP000176725"/>
    </source>
</evidence>